<evidence type="ECO:0000313" key="7">
    <source>
        <dbReference type="Proteomes" id="UP001168098"/>
    </source>
</evidence>
<evidence type="ECO:0000256" key="4">
    <source>
        <dbReference type="SAM" id="Phobius"/>
    </source>
</evidence>
<comment type="caution">
    <text evidence="6">The sequence shown here is derived from an EMBL/GenBank/DDBJ whole genome shotgun (WGS) entry which is preliminary data.</text>
</comment>
<dbReference type="InterPro" id="IPR032696">
    <property type="entry name" value="SQ_cyclase_C"/>
</dbReference>
<keyword evidence="4" id="KW-0812">Transmembrane</keyword>
<dbReference type="InterPro" id="IPR002365">
    <property type="entry name" value="Terpene_synthase_CS"/>
</dbReference>
<dbReference type="Gene3D" id="1.50.10.20">
    <property type="match status" value="1"/>
</dbReference>
<dbReference type="GO" id="GO:0016104">
    <property type="term" value="P:triterpenoid biosynthetic process"/>
    <property type="evidence" value="ECO:0007669"/>
    <property type="project" value="InterPro"/>
</dbReference>
<accession>A0AA38ZKY7</accession>
<dbReference type="GO" id="GO:0042300">
    <property type="term" value="F:beta-amyrin synthase activity"/>
    <property type="evidence" value="ECO:0007669"/>
    <property type="project" value="TreeGrafter"/>
</dbReference>
<dbReference type="AlphaFoldDB" id="A0AA38ZKY7"/>
<dbReference type="PROSITE" id="PS01074">
    <property type="entry name" value="TERPENE_SYNTHASES"/>
    <property type="match status" value="1"/>
</dbReference>
<feature type="domain" description="Squalene cyclase C-terminal" evidence="5">
    <location>
        <begin position="30"/>
        <end position="201"/>
    </location>
</feature>
<sequence length="210" mass="24060">MLLIWRFRYVECTSSAIQTLLLFKKLYPNHRRKEVDNFIEKATRYVENVQRPDGSWYGGWGVCFTYAAWFALSGLVAVGKTYSNSKTVSKGVNFLLSKQKANGGWGESYLSCPDMVYVHLEGDRTNLVQTAWCLMGLIEAGQVERDPAPLHKAAKLLINSQLDNGDFPQEEITGVYMNNCMLHYASYRNIFPTWALGMYRRRVLKPPQKL</sequence>
<evidence type="ECO:0000256" key="3">
    <source>
        <dbReference type="ARBA" id="ARBA00023235"/>
    </source>
</evidence>
<evidence type="ECO:0000259" key="5">
    <source>
        <dbReference type="Pfam" id="PF13243"/>
    </source>
</evidence>
<evidence type="ECO:0000256" key="1">
    <source>
        <dbReference type="ARBA" id="ARBA00009755"/>
    </source>
</evidence>
<feature type="transmembrane region" description="Helical" evidence="4">
    <location>
        <begin position="57"/>
        <end position="78"/>
    </location>
</feature>
<keyword evidence="4" id="KW-0472">Membrane</keyword>
<comment type="similarity">
    <text evidence="1">Belongs to the terpene cyclase/mutase family.</text>
</comment>
<keyword evidence="7" id="KW-1185">Reference proteome</keyword>
<dbReference type="Proteomes" id="UP001168098">
    <property type="component" value="Unassembled WGS sequence"/>
</dbReference>
<evidence type="ECO:0000256" key="2">
    <source>
        <dbReference type="ARBA" id="ARBA00022737"/>
    </source>
</evidence>
<dbReference type="InterPro" id="IPR008930">
    <property type="entry name" value="Terpenoid_cyclase/PrenylTrfase"/>
</dbReference>
<dbReference type="PANTHER" id="PTHR11764">
    <property type="entry name" value="TERPENE CYCLASE/MUTASE FAMILY MEMBER"/>
    <property type="match status" value="1"/>
</dbReference>
<dbReference type="SUPFAM" id="SSF48239">
    <property type="entry name" value="Terpenoid cyclases/Protein prenyltransferases"/>
    <property type="match status" value="1"/>
</dbReference>
<proteinExistence type="inferred from homology"/>
<protein>
    <recommendedName>
        <fullName evidence="5">Squalene cyclase C-terminal domain-containing protein</fullName>
    </recommendedName>
</protein>
<reference evidence="6 7" key="1">
    <citation type="journal article" date="2023" name="BMC Biotechnol.">
        <title>Vitis rotundifolia cv Carlos genome sequencing.</title>
        <authorList>
            <person name="Huff M."/>
            <person name="Hulse-Kemp A."/>
            <person name="Scheffler B."/>
            <person name="Youngblood R."/>
            <person name="Simpson S."/>
            <person name="Babiker E."/>
            <person name="Staton M."/>
        </authorList>
    </citation>
    <scope>NUCLEOTIDE SEQUENCE [LARGE SCALE GENOMIC DNA]</scope>
    <source>
        <tissue evidence="6">Leaf</tissue>
    </source>
</reference>
<dbReference type="InterPro" id="IPR018333">
    <property type="entry name" value="Squalene_cyclase"/>
</dbReference>
<dbReference type="PANTHER" id="PTHR11764:SF58">
    <property type="entry name" value="BETA-AMYRIN SYNTHASE-RELATED"/>
    <property type="match status" value="1"/>
</dbReference>
<keyword evidence="2" id="KW-0677">Repeat</keyword>
<keyword evidence="4" id="KW-1133">Transmembrane helix</keyword>
<organism evidence="6 7">
    <name type="scientific">Vitis rotundifolia</name>
    <name type="common">Muscadine grape</name>
    <dbReference type="NCBI Taxonomy" id="103349"/>
    <lineage>
        <taxon>Eukaryota</taxon>
        <taxon>Viridiplantae</taxon>
        <taxon>Streptophyta</taxon>
        <taxon>Embryophyta</taxon>
        <taxon>Tracheophyta</taxon>
        <taxon>Spermatophyta</taxon>
        <taxon>Magnoliopsida</taxon>
        <taxon>eudicotyledons</taxon>
        <taxon>Gunneridae</taxon>
        <taxon>Pentapetalae</taxon>
        <taxon>rosids</taxon>
        <taxon>Vitales</taxon>
        <taxon>Vitaceae</taxon>
        <taxon>Viteae</taxon>
        <taxon>Vitis</taxon>
    </lineage>
</organism>
<name>A0AA38ZKY7_VITRO</name>
<dbReference type="EMBL" id="JARBHA010000010">
    <property type="protein sequence ID" value="KAJ9691008.1"/>
    <property type="molecule type" value="Genomic_DNA"/>
</dbReference>
<gene>
    <name evidence="6" type="ORF">PVL29_013261</name>
</gene>
<dbReference type="GO" id="GO:0005811">
    <property type="term" value="C:lipid droplet"/>
    <property type="evidence" value="ECO:0007669"/>
    <property type="project" value="InterPro"/>
</dbReference>
<keyword evidence="3" id="KW-0413">Isomerase</keyword>
<dbReference type="Pfam" id="PF13243">
    <property type="entry name" value="SQHop_cyclase_C"/>
    <property type="match status" value="1"/>
</dbReference>
<evidence type="ECO:0000313" key="6">
    <source>
        <dbReference type="EMBL" id="KAJ9691008.1"/>
    </source>
</evidence>